<evidence type="ECO:0000313" key="1">
    <source>
        <dbReference type="EMBL" id="KUM46010.1"/>
    </source>
</evidence>
<reference evidence="1" key="1">
    <citation type="journal article" date="2015" name="Genome Biol. Evol.">
        <title>Organellar Genomes of White Spruce (Picea glauca): Assembly and Annotation.</title>
        <authorList>
            <person name="Jackman S.D."/>
            <person name="Warren R.L."/>
            <person name="Gibb E.A."/>
            <person name="Vandervalk B.P."/>
            <person name="Mohamadi H."/>
            <person name="Chu J."/>
            <person name="Raymond A."/>
            <person name="Pleasance S."/>
            <person name="Coope R."/>
            <person name="Wildung M.R."/>
            <person name="Ritland C.E."/>
            <person name="Bousquet J."/>
            <person name="Jones S.J."/>
            <person name="Bohlmann J."/>
            <person name="Birol I."/>
        </authorList>
    </citation>
    <scope>NUCLEOTIDE SEQUENCE [LARGE SCALE GENOMIC DNA]</scope>
    <source>
        <tissue evidence="1">Flushing bud</tissue>
    </source>
</reference>
<geneLocation type="mitochondrion" evidence="1"/>
<protein>
    <submittedName>
        <fullName evidence="1">Uncharacterized protein</fullName>
    </submittedName>
</protein>
<name>A0A117NFZ1_PICGL</name>
<dbReference type="EMBL" id="LKAM01000014">
    <property type="protein sequence ID" value="KUM46010.1"/>
    <property type="molecule type" value="Genomic_DNA"/>
</dbReference>
<proteinExistence type="predicted"/>
<dbReference type="AlphaFoldDB" id="A0A117NFZ1"/>
<organism evidence="1">
    <name type="scientific">Picea glauca</name>
    <name type="common">White spruce</name>
    <name type="synonym">Pinus glauca</name>
    <dbReference type="NCBI Taxonomy" id="3330"/>
    <lineage>
        <taxon>Eukaryota</taxon>
        <taxon>Viridiplantae</taxon>
        <taxon>Streptophyta</taxon>
        <taxon>Embryophyta</taxon>
        <taxon>Tracheophyta</taxon>
        <taxon>Spermatophyta</taxon>
        <taxon>Pinopsida</taxon>
        <taxon>Pinidae</taxon>
        <taxon>Conifers I</taxon>
        <taxon>Pinales</taxon>
        <taxon>Pinaceae</taxon>
        <taxon>Picea</taxon>
    </lineage>
</organism>
<sequence length="60" mass="7095">MLLWNMDSYAYKICENIWLQLGRGDSILSHTRTPTSLEDEDHRNWLKDGRISRSKAEQSQ</sequence>
<accession>A0A117NFZ1</accession>
<comment type="caution">
    <text evidence="1">The sequence shown here is derived from an EMBL/GenBank/DDBJ whole genome shotgun (WGS) entry which is preliminary data.</text>
</comment>
<keyword evidence="1" id="KW-0496">Mitochondrion</keyword>
<gene>
    <name evidence="1" type="ORF">ABT39_MTgene2113</name>
</gene>